<feature type="domain" description="Asparaginase/glutaminase C-terminal" evidence="9">
    <location>
        <begin position="257"/>
        <end position="371"/>
    </location>
</feature>
<dbReference type="PIRSF" id="PIRSF001220">
    <property type="entry name" value="L-ASNase_gatD"/>
    <property type="match status" value="1"/>
</dbReference>
<evidence type="ECO:0000259" key="8">
    <source>
        <dbReference type="Pfam" id="PF00710"/>
    </source>
</evidence>
<dbReference type="InterPro" id="IPR037152">
    <property type="entry name" value="L-asparaginase_N_sf"/>
</dbReference>
<dbReference type="PIRSF" id="PIRSF500176">
    <property type="entry name" value="L_ASNase"/>
    <property type="match status" value="1"/>
</dbReference>
<feature type="domain" description="L-asparaginase N-terminal" evidence="8">
    <location>
        <begin position="23"/>
        <end position="239"/>
    </location>
</feature>
<evidence type="ECO:0000256" key="5">
    <source>
        <dbReference type="ARBA" id="ARBA00061199"/>
    </source>
</evidence>
<dbReference type="GO" id="GO:0004067">
    <property type="term" value="F:asparaginase activity"/>
    <property type="evidence" value="ECO:0007669"/>
    <property type="project" value="UniProtKB-UniRule"/>
</dbReference>
<reference evidence="11" key="3">
    <citation type="submission" date="2015-06" db="UniProtKB">
        <authorList>
            <consortium name="EnsemblMetazoa"/>
        </authorList>
    </citation>
    <scope>IDENTIFICATION</scope>
</reference>
<keyword evidence="3" id="KW-0378">Hydrolase</keyword>
<reference evidence="12" key="1">
    <citation type="submission" date="2012-12" db="EMBL/GenBank/DDBJ databases">
        <authorList>
            <person name="Hellsten U."/>
            <person name="Grimwood J."/>
            <person name="Chapman J.A."/>
            <person name="Shapiro H."/>
            <person name="Aerts A."/>
            <person name="Otillar R.P."/>
            <person name="Terry A.Y."/>
            <person name="Boore J.L."/>
            <person name="Simakov O."/>
            <person name="Marletaz F."/>
            <person name="Cho S.-J."/>
            <person name="Edsinger-Gonzales E."/>
            <person name="Havlak P."/>
            <person name="Kuo D.-H."/>
            <person name="Larsson T."/>
            <person name="Lv J."/>
            <person name="Arendt D."/>
            <person name="Savage R."/>
            <person name="Osoegawa K."/>
            <person name="de Jong P."/>
            <person name="Lindberg D.R."/>
            <person name="Seaver E.C."/>
            <person name="Weisblat D.A."/>
            <person name="Putnam N.H."/>
            <person name="Grigoriev I.V."/>
            <person name="Rokhsar D.S."/>
        </authorList>
    </citation>
    <scope>NUCLEOTIDE SEQUENCE</scope>
    <source>
        <strain evidence="12">I ESC-2004</strain>
    </source>
</reference>
<evidence type="ECO:0000256" key="7">
    <source>
        <dbReference type="PROSITE-ProRule" id="PRU10100"/>
    </source>
</evidence>
<keyword evidence="12" id="KW-1185">Reference proteome</keyword>
<dbReference type="PROSITE" id="PS50297">
    <property type="entry name" value="ANK_REP_REGION"/>
    <property type="match status" value="1"/>
</dbReference>
<dbReference type="Proteomes" id="UP000014760">
    <property type="component" value="Unassembled WGS sequence"/>
</dbReference>
<dbReference type="PANTHER" id="PTHR11707:SF28">
    <property type="entry name" value="60 KDA LYSOPHOSPHOLIPASE"/>
    <property type="match status" value="1"/>
</dbReference>
<dbReference type="Pfam" id="PF17763">
    <property type="entry name" value="Asparaginase_C"/>
    <property type="match status" value="1"/>
</dbReference>
<dbReference type="NCBIfam" id="TIGR00519">
    <property type="entry name" value="asnASE_I"/>
    <property type="match status" value="1"/>
</dbReference>
<evidence type="ECO:0000256" key="3">
    <source>
        <dbReference type="ARBA" id="ARBA00022801"/>
    </source>
</evidence>
<evidence type="ECO:0000256" key="2">
    <source>
        <dbReference type="ARBA" id="ARBA00022737"/>
    </source>
</evidence>
<dbReference type="STRING" id="283909.R7U2D4"/>
<dbReference type="PANTHER" id="PTHR11707">
    <property type="entry name" value="L-ASPARAGINASE"/>
    <property type="match status" value="1"/>
</dbReference>
<dbReference type="Pfam" id="PF12796">
    <property type="entry name" value="Ank_2"/>
    <property type="match status" value="1"/>
</dbReference>
<feature type="repeat" description="ANK" evidence="6">
    <location>
        <begin position="452"/>
        <end position="484"/>
    </location>
</feature>
<dbReference type="InterPro" id="IPR027475">
    <property type="entry name" value="Asparaginase/glutaminase_AS2"/>
</dbReference>
<dbReference type="Gene3D" id="1.25.40.20">
    <property type="entry name" value="Ankyrin repeat-containing domain"/>
    <property type="match status" value="2"/>
</dbReference>
<dbReference type="InterPro" id="IPR006033">
    <property type="entry name" value="AsnA_fam"/>
</dbReference>
<dbReference type="OMA" id="EMRNDGH"/>
<dbReference type="GO" id="GO:0009066">
    <property type="term" value="P:aspartate family amino acid metabolic process"/>
    <property type="evidence" value="ECO:0007669"/>
    <property type="project" value="UniProtKB-ARBA"/>
</dbReference>
<proteinExistence type="inferred from homology"/>
<dbReference type="PROSITE" id="PS00917">
    <property type="entry name" value="ASN_GLN_ASE_2"/>
    <property type="match status" value="1"/>
</dbReference>
<evidence type="ECO:0000259" key="9">
    <source>
        <dbReference type="Pfam" id="PF17763"/>
    </source>
</evidence>
<feature type="active site" evidence="7">
    <location>
        <position position="136"/>
    </location>
</feature>
<dbReference type="OrthoDB" id="542841at2759"/>
<dbReference type="SMART" id="SM00870">
    <property type="entry name" value="Asparaginase"/>
    <property type="match status" value="1"/>
</dbReference>
<protein>
    <recommendedName>
        <fullName evidence="1">asparaginase</fullName>
        <ecNumber evidence="1">3.5.1.1</ecNumber>
    </recommendedName>
</protein>
<dbReference type="InterPro" id="IPR027473">
    <property type="entry name" value="L-asparaginase_C"/>
</dbReference>
<evidence type="ECO:0000313" key="10">
    <source>
        <dbReference type="EMBL" id="ELU00500.1"/>
    </source>
</evidence>
<comment type="similarity">
    <text evidence="5">In the N-terminal section; belongs to the asparaginase 1 family.</text>
</comment>
<dbReference type="PROSITE" id="PS50088">
    <property type="entry name" value="ANK_REPEAT"/>
    <property type="match status" value="2"/>
</dbReference>
<keyword evidence="4 6" id="KW-0040">ANK repeat</keyword>
<dbReference type="EnsemblMetazoa" id="CapteT186427">
    <property type="protein sequence ID" value="CapteP186427"/>
    <property type="gene ID" value="CapteG186427"/>
</dbReference>
<dbReference type="InterPro" id="IPR036152">
    <property type="entry name" value="Asp/glu_Ase-like_sf"/>
</dbReference>
<keyword evidence="2" id="KW-0677">Repeat</keyword>
<dbReference type="AlphaFoldDB" id="R7U2D4"/>
<dbReference type="InterPro" id="IPR006034">
    <property type="entry name" value="Asparaginase/glutaminase-like"/>
</dbReference>
<dbReference type="InterPro" id="IPR002110">
    <property type="entry name" value="Ankyrin_rpt"/>
</dbReference>
<feature type="repeat" description="ANK" evidence="6">
    <location>
        <begin position="551"/>
        <end position="588"/>
    </location>
</feature>
<dbReference type="SUPFAM" id="SSF53774">
    <property type="entry name" value="Glutaminase/Asparaginase"/>
    <property type="match status" value="1"/>
</dbReference>
<dbReference type="Pfam" id="PF00710">
    <property type="entry name" value="Asparaginase"/>
    <property type="match status" value="1"/>
</dbReference>
<dbReference type="EMBL" id="AMQN01009690">
    <property type="status" value="NOT_ANNOTATED_CDS"/>
    <property type="molecule type" value="Genomic_DNA"/>
</dbReference>
<dbReference type="SMART" id="SM00248">
    <property type="entry name" value="ANK"/>
    <property type="match status" value="4"/>
</dbReference>
<evidence type="ECO:0000313" key="11">
    <source>
        <dbReference type="EnsemblMetazoa" id="CapteP186427"/>
    </source>
</evidence>
<dbReference type="Gene3D" id="3.40.50.40">
    <property type="match status" value="1"/>
</dbReference>
<evidence type="ECO:0000256" key="6">
    <source>
        <dbReference type="PROSITE-ProRule" id="PRU00023"/>
    </source>
</evidence>
<dbReference type="InterPro" id="IPR041725">
    <property type="entry name" value="L-asparaginase_I"/>
</dbReference>
<dbReference type="EC" id="3.5.1.1" evidence="1"/>
<evidence type="ECO:0000256" key="4">
    <source>
        <dbReference type="ARBA" id="ARBA00023043"/>
    </source>
</evidence>
<accession>R7U2D4</accession>
<dbReference type="InterPro" id="IPR027474">
    <property type="entry name" value="L-asparaginase_N"/>
</dbReference>
<dbReference type="HOGENOM" id="CLU_019134_3_0_1"/>
<sequence length="630" mass="69731">MRLAETTNSENIERFGDEEHSLVMVIYTGGVIGMSNSDLDSIEGAYSPEPNFLVPELRKLPIFHDPSYAVHFSDDEKEQPLVMPRQKDGKRIVYCVFEYEPLLDSSNMTYDDYARLATDIQDNYSRFDAFVVLHGTDTMAFTASALSFMLENLGKPVILTGSQIPIFEARSDGRDNFLGALIMAGNHNIPEVTIHFDNVLLRGNRSTKANAESFDAFKSPNLEPLAKMEINIIINWEAVYRRPGLHKFQVHTNMCPNVGVLRLFPSITEATVRAFLQPPMQGVVLQTYGAGNGPAARQDLMNVLKEASDRGTIIVNCTQCSRGAVSALYSVGKELEQTGVIPGSDMTVEAALMKLSYVLGKDDLPLKTKRKLMGVNLRGEMTSAIKREESYLHFSLIDKLAETMRLSSSEEMHILREAVYPYLLCAAAREGNVDSLTKLRDAGAHFFMGDYDGRTPLHIASSEGHLPAMRYLLSHGAPVHTRDRYGHCALDDAVRFNHHDAIKLLKEAGAHLMLPPAKQGMMLCCAVATNDENALESWHLAGVDFNQGDYDGRTALHLVGDCAAVAEQDELKVKYLMSKGARPDVVDSFGNSPISQAEKLEAEEITRMLSEAKLSDEVFTVSSSPEKIPE</sequence>
<dbReference type="PRINTS" id="PR00139">
    <property type="entry name" value="ASNGLNASE"/>
</dbReference>
<name>R7U2D4_CAPTE</name>
<organism evidence="10">
    <name type="scientific">Capitella teleta</name>
    <name type="common">Polychaete worm</name>
    <dbReference type="NCBI Taxonomy" id="283909"/>
    <lineage>
        <taxon>Eukaryota</taxon>
        <taxon>Metazoa</taxon>
        <taxon>Spiralia</taxon>
        <taxon>Lophotrochozoa</taxon>
        <taxon>Annelida</taxon>
        <taxon>Polychaeta</taxon>
        <taxon>Sedentaria</taxon>
        <taxon>Scolecida</taxon>
        <taxon>Capitellidae</taxon>
        <taxon>Capitella</taxon>
    </lineage>
</organism>
<evidence type="ECO:0000313" key="12">
    <source>
        <dbReference type="Proteomes" id="UP000014760"/>
    </source>
</evidence>
<dbReference type="FunCoup" id="R7U2D4">
    <property type="interactions" value="64"/>
</dbReference>
<dbReference type="InterPro" id="IPR036770">
    <property type="entry name" value="Ankyrin_rpt-contain_sf"/>
</dbReference>
<evidence type="ECO:0000256" key="1">
    <source>
        <dbReference type="ARBA" id="ARBA00012920"/>
    </source>
</evidence>
<dbReference type="PROSITE" id="PS51732">
    <property type="entry name" value="ASN_GLN_ASE_3"/>
    <property type="match status" value="1"/>
</dbReference>
<dbReference type="FunFam" id="3.40.50.1170:FF:000003">
    <property type="entry name" value="60 kDa lysophospholipase"/>
    <property type="match status" value="1"/>
</dbReference>
<dbReference type="InterPro" id="IPR040919">
    <property type="entry name" value="Asparaginase_C"/>
</dbReference>
<dbReference type="FunFam" id="3.40.50.40:FF:000001">
    <property type="entry name" value="L-asparaginase 1"/>
    <property type="match status" value="1"/>
</dbReference>
<dbReference type="SUPFAM" id="SSF48403">
    <property type="entry name" value="Ankyrin repeat"/>
    <property type="match status" value="1"/>
</dbReference>
<reference evidence="10 12" key="2">
    <citation type="journal article" date="2013" name="Nature">
        <title>Insights into bilaterian evolution from three spiralian genomes.</title>
        <authorList>
            <person name="Simakov O."/>
            <person name="Marletaz F."/>
            <person name="Cho S.J."/>
            <person name="Edsinger-Gonzales E."/>
            <person name="Havlak P."/>
            <person name="Hellsten U."/>
            <person name="Kuo D.H."/>
            <person name="Larsson T."/>
            <person name="Lv J."/>
            <person name="Arendt D."/>
            <person name="Savage R."/>
            <person name="Osoegawa K."/>
            <person name="de Jong P."/>
            <person name="Grimwood J."/>
            <person name="Chapman J.A."/>
            <person name="Shapiro H."/>
            <person name="Aerts A."/>
            <person name="Otillar R.P."/>
            <person name="Terry A.Y."/>
            <person name="Boore J.L."/>
            <person name="Grigoriev I.V."/>
            <person name="Lindberg D.R."/>
            <person name="Seaver E.C."/>
            <person name="Weisblat D.A."/>
            <person name="Putnam N.H."/>
            <person name="Rokhsar D.S."/>
        </authorList>
    </citation>
    <scope>NUCLEOTIDE SEQUENCE</scope>
    <source>
        <strain evidence="10 12">I ESC-2004</strain>
    </source>
</reference>
<dbReference type="EMBL" id="KB305961">
    <property type="protein sequence ID" value="ELU00500.1"/>
    <property type="molecule type" value="Genomic_DNA"/>
</dbReference>
<dbReference type="Gene3D" id="3.40.50.1170">
    <property type="entry name" value="L-asparaginase, N-terminal domain"/>
    <property type="match status" value="1"/>
</dbReference>
<dbReference type="CDD" id="cd08963">
    <property type="entry name" value="L-asparaginase_I"/>
    <property type="match status" value="1"/>
</dbReference>
<gene>
    <name evidence="10" type="ORF">CAPTEDRAFT_186427</name>
</gene>